<dbReference type="CDD" id="cd10211">
    <property type="entry name" value="ASKHA_NBD_Arp5"/>
    <property type="match status" value="1"/>
</dbReference>
<evidence type="ECO:0008006" key="6">
    <source>
        <dbReference type="Google" id="ProtNLM"/>
    </source>
</evidence>
<dbReference type="PANTHER" id="PTHR11937">
    <property type="entry name" value="ACTIN"/>
    <property type="match status" value="1"/>
</dbReference>
<feature type="compositionally biased region" description="Basic residues" evidence="3">
    <location>
        <begin position="557"/>
        <end position="566"/>
    </location>
</feature>
<evidence type="ECO:0000313" key="4">
    <source>
        <dbReference type="EMBL" id="KCV70024.1"/>
    </source>
</evidence>
<feature type="coiled-coil region" evidence="2">
    <location>
        <begin position="458"/>
        <end position="485"/>
    </location>
</feature>
<dbReference type="Gene3D" id="3.90.640.10">
    <property type="entry name" value="Actin, Chain A, domain 4"/>
    <property type="match status" value="2"/>
</dbReference>
<dbReference type="SUPFAM" id="SSF53067">
    <property type="entry name" value="Actin-like ATPase domain"/>
    <property type="match status" value="2"/>
</dbReference>
<dbReference type="Pfam" id="PF00022">
    <property type="entry name" value="Actin"/>
    <property type="match status" value="2"/>
</dbReference>
<feature type="region of interest" description="Disordered" evidence="3">
    <location>
        <begin position="537"/>
        <end position="585"/>
    </location>
</feature>
<keyword evidence="2" id="KW-0175">Coiled coil</keyword>
<keyword evidence="5" id="KW-1185">Reference proteome</keyword>
<dbReference type="Proteomes" id="UP000030693">
    <property type="component" value="Unassembled WGS sequence"/>
</dbReference>
<dbReference type="OrthoDB" id="7340501at2759"/>
<evidence type="ECO:0000313" key="5">
    <source>
        <dbReference type="Proteomes" id="UP000030693"/>
    </source>
</evidence>
<dbReference type="GeneID" id="20528216"/>
<reference evidence="4" key="1">
    <citation type="submission" date="2013-04" db="EMBL/GenBank/DDBJ databases">
        <title>The Genome Sequence of Fonticula alba ATCC 38817.</title>
        <authorList>
            <consortium name="The Broad Institute Genomics Platform"/>
            <person name="Russ C."/>
            <person name="Cuomo C."/>
            <person name="Burger G."/>
            <person name="Gray M.W."/>
            <person name="Holland P.W.H."/>
            <person name="King N."/>
            <person name="Lang F.B.F."/>
            <person name="Roger A.J."/>
            <person name="Ruiz-Trillo I."/>
            <person name="Brown M."/>
            <person name="Walker B."/>
            <person name="Young S."/>
            <person name="Zeng Q."/>
            <person name="Gargeya S."/>
            <person name="Fitzgerald M."/>
            <person name="Haas B."/>
            <person name="Abouelleil A."/>
            <person name="Allen A.W."/>
            <person name="Alvarado L."/>
            <person name="Arachchi H.M."/>
            <person name="Berlin A.M."/>
            <person name="Chapman S.B."/>
            <person name="Gainer-Dewar J."/>
            <person name="Goldberg J."/>
            <person name="Griggs A."/>
            <person name="Gujja S."/>
            <person name="Hansen M."/>
            <person name="Howarth C."/>
            <person name="Imamovic A."/>
            <person name="Ireland A."/>
            <person name="Larimer J."/>
            <person name="McCowan C."/>
            <person name="Murphy C."/>
            <person name="Pearson M."/>
            <person name="Poon T.W."/>
            <person name="Priest M."/>
            <person name="Roberts A."/>
            <person name="Saif S."/>
            <person name="Shea T."/>
            <person name="Sisk P."/>
            <person name="Sykes S."/>
            <person name="Wortman J."/>
            <person name="Nusbaum C."/>
            <person name="Birren B."/>
        </authorList>
    </citation>
    <scope>NUCLEOTIDE SEQUENCE [LARGE SCALE GENOMIC DNA]</scope>
    <source>
        <strain evidence="4">ATCC 38817</strain>
    </source>
</reference>
<dbReference type="InterPro" id="IPR004000">
    <property type="entry name" value="Actin"/>
</dbReference>
<evidence type="ECO:0000256" key="1">
    <source>
        <dbReference type="RuleBase" id="RU000487"/>
    </source>
</evidence>
<dbReference type="Gene3D" id="3.30.420.40">
    <property type="match status" value="4"/>
</dbReference>
<comment type="similarity">
    <text evidence="1">Belongs to the actin family.</text>
</comment>
<dbReference type="OMA" id="YPFTEHV"/>
<sequence>MTSDAPPGLGDSPSEQTRPIYHLPQAKLPSLERENPPRFAPATGDQRQAIIIDNGSFNFRAGWSSDPAPCLDFPSVAAKPRVNRKTDDPSANLTRVGHAVYADPTGSRLHARQPHGADHGLLVNFDVMEEILDFSFARLGVRGQAVDHPLVITEAFCLPNGIRSATNEMLFELYGAPAVSHGVDFLYAYHYGLSQVGSQSAPDASLIVAAGYRNSHVVPVLDGQVQFNHARRVDLGGASMESLLGSILSMKYPHLQDQFNSPHTLASLIHEHCRVSTDYSREIMTFFDRSSSSLLPEALKGQPTRDIFDRLNRIIQCRVSEALLKQNSPEEIERIRQMRAESGRRLQEQAAKKRAARMARLEEVVDNLRVHLAEQEVLTPKAFQAYLSRNGFQSVDQLLEAIQRAEGELTTARNRALGIDTTSSPKTEAAYPLLDVPDEQLTPAEVREKRKQRLLKGAADARARAQEQRQTALQAEAEQAELDRLAYEADPRLFIAQKLAERQRIIERLRESRSRRQQLLSRHSATAQKRMRHLANLASSGEGLSSDPSGETGPSRGGRRRGRGRAGGRGNQDDSDDDNFGADDSDWSIYREISTEGDQEAEEEDLALLAAIETQIVRYEPAFTPTDLSAPNAVDSLLVDRSQDWLLALLTHGVALPAFFNTRKRSRGFTPTNVKDAMLARGISDETLNLHEQHQIHLNIERLRVPEALFQPSIIGNDLCGLSQTASRVLAEINPTARSRVVQDVFCTGGPVNLPGFGERLFADIRMNLDEVDAASLRLRGPFGQLDGRGGSPTQDTPFHDPTLDAWRGAAMSARGPVFTSRQMYDEFGADFFQTHPASNVYFSLD</sequence>
<feature type="compositionally biased region" description="Acidic residues" evidence="3">
    <location>
        <begin position="573"/>
        <end position="585"/>
    </location>
</feature>
<dbReference type="SMART" id="SM00268">
    <property type="entry name" value="ACTIN"/>
    <property type="match status" value="1"/>
</dbReference>
<feature type="region of interest" description="Disordered" evidence="3">
    <location>
        <begin position="1"/>
        <end position="46"/>
    </location>
</feature>
<evidence type="ECO:0000256" key="3">
    <source>
        <dbReference type="SAM" id="MobiDB-lite"/>
    </source>
</evidence>
<accession>A0A058Z6X3</accession>
<name>A0A058Z6X3_FONAL</name>
<protein>
    <recommendedName>
        <fullName evidence="6">Actin-related protein 5</fullName>
    </recommendedName>
</protein>
<proteinExistence type="inferred from homology"/>
<dbReference type="STRING" id="691883.A0A058Z6X3"/>
<dbReference type="RefSeq" id="XP_009495630.1">
    <property type="nucleotide sequence ID" value="XM_009497355.1"/>
</dbReference>
<dbReference type="EMBL" id="KB932205">
    <property type="protein sequence ID" value="KCV70024.1"/>
    <property type="molecule type" value="Genomic_DNA"/>
</dbReference>
<evidence type="ECO:0000256" key="2">
    <source>
        <dbReference type="SAM" id="Coils"/>
    </source>
</evidence>
<dbReference type="eggNOG" id="KOG0681">
    <property type="taxonomic scope" value="Eukaryota"/>
</dbReference>
<dbReference type="InterPro" id="IPR043129">
    <property type="entry name" value="ATPase_NBD"/>
</dbReference>
<dbReference type="AlphaFoldDB" id="A0A058Z6X3"/>
<gene>
    <name evidence="4" type="ORF">H696_03491</name>
</gene>
<organism evidence="4">
    <name type="scientific">Fonticula alba</name>
    <name type="common">Slime mold</name>
    <dbReference type="NCBI Taxonomy" id="691883"/>
    <lineage>
        <taxon>Eukaryota</taxon>
        <taxon>Rotosphaerida</taxon>
        <taxon>Fonticulaceae</taxon>
        <taxon>Fonticula</taxon>
    </lineage>
</organism>
<feature type="coiled-coil region" evidence="2">
    <location>
        <begin position="358"/>
        <end position="415"/>
    </location>
</feature>
<feature type="compositionally biased region" description="Polar residues" evidence="3">
    <location>
        <begin position="537"/>
        <end position="549"/>
    </location>
</feature>